<reference evidence="1" key="1">
    <citation type="journal article" date="2024" name="Antonie Van Leeuwenhoek">
        <title>Bradyrhizobium ontarionense sp. nov., a novel bacterial symbiont isolated from Aeschynomene indica (Indian jointvetch), harbours photosynthesis, nitrogen fixation and nitrous oxide (N2O) reductase genes.</title>
        <authorList>
            <person name="Bromfield E.S.P."/>
            <person name="Cloutier S."/>
        </authorList>
    </citation>
    <scope>NUCLEOTIDE SEQUENCE</scope>
    <source>
        <strain evidence="1">A19</strain>
    </source>
</reference>
<evidence type="ECO:0000313" key="1">
    <source>
        <dbReference type="EMBL" id="UFZ05196.1"/>
    </source>
</evidence>
<keyword evidence="2" id="KW-1185">Reference proteome</keyword>
<gene>
    <name evidence="1" type="ORF">LQG66_02410</name>
</gene>
<organism evidence="1 2">
    <name type="scientific">Bradyrhizobium ontarionense</name>
    <dbReference type="NCBI Taxonomy" id="2898149"/>
    <lineage>
        <taxon>Bacteria</taxon>
        <taxon>Pseudomonadati</taxon>
        <taxon>Pseudomonadota</taxon>
        <taxon>Alphaproteobacteria</taxon>
        <taxon>Hyphomicrobiales</taxon>
        <taxon>Nitrobacteraceae</taxon>
        <taxon>Bradyrhizobium</taxon>
    </lineage>
</organism>
<sequence>MLLLPHRGARVSDEVTDIFTTAWPLGRSRATIDGMLGNGRSRRFDNRWQVQLEALTETRDTPILPDGLHGTID</sequence>
<evidence type="ECO:0000313" key="2">
    <source>
        <dbReference type="Proteomes" id="UP001431010"/>
    </source>
</evidence>
<dbReference type="RefSeq" id="WP_231323028.1">
    <property type="nucleotide sequence ID" value="NZ_CP088156.1"/>
</dbReference>
<accession>A0ABY3RD70</accession>
<protein>
    <submittedName>
        <fullName evidence="1">Uncharacterized protein</fullName>
    </submittedName>
</protein>
<dbReference type="Proteomes" id="UP001431010">
    <property type="component" value="Chromosome"/>
</dbReference>
<name>A0ABY3RD70_9BRAD</name>
<proteinExistence type="predicted"/>
<dbReference type="EMBL" id="CP088156">
    <property type="protein sequence ID" value="UFZ05196.1"/>
    <property type="molecule type" value="Genomic_DNA"/>
</dbReference>